<comment type="cofactor">
    <cofactor evidence="1">
        <name>heme</name>
        <dbReference type="ChEBI" id="CHEBI:30413"/>
    </cofactor>
</comment>
<name>A0ABR2V7E7_9PEZI</name>
<dbReference type="PRINTS" id="PR00463">
    <property type="entry name" value="EP450I"/>
</dbReference>
<evidence type="ECO:0000256" key="4">
    <source>
        <dbReference type="ARBA" id="ARBA00023004"/>
    </source>
</evidence>
<keyword evidence="3 5" id="KW-0479">Metal-binding</keyword>
<dbReference type="InterPro" id="IPR001128">
    <property type="entry name" value="Cyt_P450"/>
</dbReference>
<keyword evidence="5" id="KW-0503">Monooxygenase</keyword>
<keyword evidence="6" id="KW-1133">Transmembrane helix</keyword>
<dbReference type="InterPro" id="IPR017972">
    <property type="entry name" value="Cyt_P450_CS"/>
</dbReference>
<keyword evidence="6" id="KW-0472">Membrane</keyword>
<evidence type="ECO:0000256" key="6">
    <source>
        <dbReference type="SAM" id="Phobius"/>
    </source>
</evidence>
<dbReference type="PROSITE" id="PS00086">
    <property type="entry name" value="CYTOCHROME_P450"/>
    <property type="match status" value="1"/>
</dbReference>
<evidence type="ECO:0000256" key="1">
    <source>
        <dbReference type="ARBA" id="ARBA00001971"/>
    </source>
</evidence>
<dbReference type="InterPro" id="IPR050121">
    <property type="entry name" value="Cytochrome_P450_monoxygenase"/>
</dbReference>
<evidence type="ECO:0000256" key="5">
    <source>
        <dbReference type="RuleBase" id="RU000461"/>
    </source>
</evidence>
<evidence type="ECO:0008006" key="9">
    <source>
        <dbReference type="Google" id="ProtNLM"/>
    </source>
</evidence>
<comment type="similarity">
    <text evidence="5">Belongs to the cytochrome P450 family.</text>
</comment>
<keyword evidence="4 5" id="KW-0408">Iron</keyword>
<evidence type="ECO:0000313" key="7">
    <source>
        <dbReference type="EMBL" id="KAK9422415.1"/>
    </source>
</evidence>
<evidence type="ECO:0000256" key="3">
    <source>
        <dbReference type="ARBA" id="ARBA00022723"/>
    </source>
</evidence>
<dbReference type="SUPFAM" id="SSF48264">
    <property type="entry name" value="Cytochrome P450"/>
    <property type="match status" value="1"/>
</dbReference>
<dbReference type="PANTHER" id="PTHR24305">
    <property type="entry name" value="CYTOCHROME P450"/>
    <property type="match status" value="1"/>
</dbReference>
<dbReference type="CDD" id="cd11058">
    <property type="entry name" value="CYP60B-like"/>
    <property type="match status" value="1"/>
</dbReference>
<evidence type="ECO:0000313" key="8">
    <source>
        <dbReference type="Proteomes" id="UP001408356"/>
    </source>
</evidence>
<keyword evidence="8" id="KW-1185">Reference proteome</keyword>
<keyword evidence="6" id="KW-0812">Transmembrane</keyword>
<dbReference type="PANTHER" id="PTHR24305:SF199">
    <property type="entry name" value="P450, PUTATIVE (EUROFUNG)-RELATED"/>
    <property type="match status" value="1"/>
</dbReference>
<dbReference type="PRINTS" id="PR00385">
    <property type="entry name" value="P450"/>
</dbReference>
<dbReference type="InterPro" id="IPR036396">
    <property type="entry name" value="Cyt_P450_sf"/>
</dbReference>
<gene>
    <name evidence="7" type="ORF">SUNI508_04771</name>
</gene>
<evidence type="ECO:0000256" key="2">
    <source>
        <dbReference type="ARBA" id="ARBA00022617"/>
    </source>
</evidence>
<sequence>MVWGIDMQEKIGISLTQAVSAVVFMLVGYWLAWCIYSLHFHPLSKYPGPKLAAISELWYTTIWTGGNWPFVMQKVHRRYGNIVRIAPNELSFSSAQSFKDIYGTPSKARKLFPKSELFYDHGEFANIAYERDPEKYAVKRKMFAPGFSPRALRDQEHLIHQHVDFFLQQIEHLASGPSGMNVTEALEWVTFDIMGELTFGESFGAVREARPNYWVSILLDAVYGGSVAGLKNRLPVLKHLLPFLVPKDAVEKYTQHHAMTLEKVRHRIKIGDANNREDLFASVIRDKSMSEDQLAAEANVFLTAGAETTATTLTAALYFLAANPNCLARLRDELNTSFRSIDEINGDSTAGLTYLNAILEETLRIFPPSPMGPPRKSPGEIVDGIFVPQGVYVSTDITSLHRDPKTVPSPLVWKPERWVGEGAKPYTVPFSIGPRACVGINLAWLEMRIILSKIVYSLDFGLVGEPGYWPDKCRLRQLWKKAPLIVRFQRRGKHTVEG</sequence>
<organism evidence="7 8">
    <name type="scientific">Seiridium unicorne</name>
    <dbReference type="NCBI Taxonomy" id="138068"/>
    <lineage>
        <taxon>Eukaryota</taxon>
        <taxon>Fungi</taxon>
        <taxon>Dikarya</taxon>
        <taxon>Ascomycota</taxon>
        <taxon>Pezizomycotina</taxon>
        <taxon>Sordariomycetes</taxon>
        <taxon>Xylariomycetidae</taxon>
        <taxon>Amphisphaeriales</taxon>
        <taxon>Sporocadaceae</taxon>
        <taxon>Seiridium</taxon>
    </lineage>
</organism>
<protein>
    <recommendedName>
        <fullName evidence="9">Cytochrome P450 monooxygenase</fullName>
    </recommendedName>
</protein>
<dbReference type="Gene3D" id="1.10.630.10">
    <property type="entry name" value="Cytochrome P450"/>
    <property type="match status" value="1"/>
</dbReference>
<keyword evidence="5" id="KW-0560">Oxidoreductase</keyword>
<dbReference type="Pfam" id="PF00067">
    <property type="entry name" value="p450"/>
    <property type="match status" value="1"/>
</dbReference>
<comment type="caution">
    <text evidence="7">The sequence shown here is derived from an EMBL/GenBank/DDBJ whole genome shotgun (WGS) entry which is preliminary data.</text>
</comment>
<proteinExistence type="inferred from homology"/>
<feature type="transmembrane region" description="Helical" evidence="6">
    <location>
        <begin position="12"/>
        <end position="33"/>
    </location>
</feature>
<accession>A0ABR2V7E7</accession>
<dbReference type="InterPro" id="IPR002401">
    <property type="entry name" value="Cyt_P450_E_grp-I"/>
</dbReference>
<dbReference type="Proteomes" id="UP001408356">
    <property type="component" value="Unassembled WGS sequence"/>
</dbReference>
<reference evidence="7 8" key="1">
    <citation type="journal article" date="2024" name="J. Plant Pathol.">
        <title>Sequence and assembly of the genome of Seiridium unicorne, isolate CBS 538.82, causal agent of cypress canker disease.</title>
        <authorList>
            <person name="Scali E."/>
            <person name="Rocca G.D."/>
            <person name="Danti R."/>
            <person name="Garbelotto M."/>
            <person name="Barberini S."/>
            <person name="Baroncelli R."/>
            <person name="Emiliani G."/>
        </authorList>
    </citation>
    <scope>NUCLEOTIDE SEQUENCE [LARGE SCALE GENOMIC DNA]</scope>
    <source>
        <strain evidence="7 8">BM-138-508</strain>
    </source>
</reference>
<keyword evidence="2 5" id="KW-0349">Heme</keyword>
<dbReference type="EMBL" id="JARVKF010000113">
    <property type="protein sequence ID" value="KAK9422415.1"/>
    <property type="molecule type" value="Genomic_DNA"/>
</dbReference>